<reference evidence="2 3" key="1">
    <citation type="journal article" date="2018" name="Nat. Ecol. Evol.">
        <title>Pezizomycetes genomes reveal the molecular basis of ectomycorrhizal truffle lifestyle.</title>
        <authorList>
            <person name="Murat C."/>
            <person name="Payen T."/>
            <person name="Noel B."/>
            <person name="Kuo A."/>
            <person name="Morin E."/>
            <person name="Chen J."/>
            <person name="Kohler A."/>
            <person name="Krizsan K."/>
            <person name="Balestrini R."/>
            <person name="Da Silva C."/>
            <person name="Montanini B."/>
            <person name="Hainaut M."/>
            <person name="Levati E."/>
            <person name="Barry K.W."/>
            <person name="Belfiori B."/>
            <person name="Cichocki N."/>
            <person name="Clum A."/>
            <person name="Dockter R.B."/>
            <person name="Fauchery L."/>
            <person name="Guy J."/>
            <person name="Iotti M."/>
            <person name="Le Tacon F."/>
            <person name="Lindquist E.A."/>
            <person name="Lipzen A."/>
            <person name="Malagnac F."/>
            <person name="Mello A."/>
            <person name="Molinier V."/>
            <person name="Miyauchi S."/>
            <person name="Poulain J."/>
            <person name="Riccioni C."/>
            <person name="Rubini A."/>
            <person name="Sitrit Y."/>
            <person name="Splivallo R."/>
            <person name="Traeger S."/>
            <person name="Wang M."/>
            <person name="Zifcakova L."/>
            <person name="Wipf D."/>
            <person name="Zambonelli A."/>
            <person name="Paolocci F."/>
            <person name="Nowrousian M."/>
            <person name="Ottonello S."/>
            <person name="Baldrian P."/>
            <person name="Spatafora J.W."/>
            <person name="Henrissat B."/>
            <person name="Nagy L.G."/>
            <person name="Aury J.M."/>
            <person name="Wincker P."/>
            <person name="Grigoriev I.V."/>
            <person name="Bonfante P."/>
            <person name="Martin F.M."/>
        </authorList>
    </citation>
    <scope>NUCLEOTIDE SEQUENCE [LARGE SCALE GENOMIC DNA]</scope>
    <source>
        <strain evidence="2 3">120613-1</strain>
    </source>
</reference>
<sequence length="128" mass="15316">MHDLNTSRLWPPPPTLIFDTHSHSQSEKEKTQDKTSLEHFYNHLSALPYTPPRAKETKNQILRTHQNILFIPLPHHQFLINKKTIREGKADTVQDCHHLSWKSFDFQWKSWYRNVRFILEPPKIPPML</sequence>
<dbReference type="Proteomes" id="UP000276215">
    <property type="component" value="Unassembled WGS sequence"/>
</dbReference>
<accession>A0A3N4JJR8</accession>
<feature type="region of interest" description="Disordered" evidence="1">
    <location>
        <begin position="1"/>
        <end position="32"/>
    </location>
</feature>
<feature type="compositionally biased region" description="Basic and acidic residues" evidence="1">
    <location>
        <begin position="20"/>
        <end position="32"/>
    </location>
</feature>
<gene>
    <name evidence="2" type="ORF">L873DRAFT_1808127</name>
</gene>
<dbReference type="AlphaFoldDB" id="A0A3N4JJR8"/>
<keyword evidence="3" id="KW-1185">Reference proteome</keyword>
<protein>
    <submittedName>
        <fullName evidence="2">Uncharacterized protein</fullName>
    </submittedName>
</protein>
<proteinExistence type="predicted"/>
<evidence type="ECO:0000256" key="1">
    <source>
        <dbReference type="SAM" id="MobiDB-lite"/>
    </source>
</evidence>
<organism evidence="2 3">
    <name type="scientific">Choiromyces venosus 120613-1</name>
    <dbReference type="NCBI Taxonomy" id="1336337"/>
    <lineage>
        <taxon>Eukaryota</taxon>
        <taxon>Fungi</taxon>
        <taxon>Dikarya</taxon>
        <taxon>Ascomycota</taxon>
        <taxon>Pezizomycotina</taxon>
        <taxon>Pezizomycetes</taxon>
        <taxon>Pezizales</taxon>
        <taxon>Tuberaceae</taxon>
        <taxon>Choiromyces</taxon>
    </lineage>
</organism>
<dbReference type="EMBL" id="ML120395">
    <property type="protein sequence ID" value="RPA98505.1"/>
    <property type="molecule type" value="Genomic_DNA"/>
</dbReference>
<feature type="non-terminal residue" evidence="2">
    <location>
        <position position="128"/>
    </location>
</feature>
<evidence type="ECO:0000313" key="2">
    <source>
        <dbReference type="EMBL" id="RPA98505.1"/>
    </source>
</evidence>
<evidence type="ECO:0000313" key="3">
    <source>
        <dbReference type="Proteomes" id="UP000276215"/>
    </source>
</evidence>
<name>A0A3N4JJR8_9PEZI</name>